<organism evidence="10 11">
    <name type="scientific">Streptococcus merionis</name>
    <dbReference type="NCBI Taxonomy" id="400065"/>
    <lineage>
        <taxon>Bacteria</taxon>
        <taxon>Bacillati</taxon>
        <taxon>Bacillota</taxon>
        <taxon>Bacilli</taxon>
        <taxon>Lactobacillales</taxon>
        <taxon>Streptococcaceae</taxon>
        <taxon>Streptococcus</taxon>
    </lineage>
</organism>
<comment type="subcellular location">
    <subcellularLocation>
        <location evidence="1 8">Cell membrane</location>
        <topology evidence="1 8">Multi-pass membrane protein</topology>
    </subcellularLocation>
</comment>
<feature type="transmembrane region" description="Helical" evidence="9">
    <location>
        <begin position="12"/>
        <end position="33"/>
    </location>
</feature>
<feature type="transmembrane region" description="Helical" evidence="9">
    <location>
        <begin position="387"/>
        <end position="404"/>
    </location>
</feature>
<sequence length="470" mass="49540">MEKFFKLKEHNTTIRTEILAGFTTFFAMSYILFVNPAMLAQTGMPIQGVFLSTIIGSVVGTLIMALYANVPYAQAPGMGMNAFFTYTVVFGLGYTWQEALAMVFLCGCISIIVTLTKLRHAIIVSIPENLKHAIGGGIGIFLTYLGLKNAGLLNFTLNPGSYAVLGEGAQEGAATIVGDASAVPALVSFDNINVIVALIGIVITAVLLVKNVKGGVMVAMFLTTVVALVFGVVSISNIDFAANNIVTAFKDLGVVFGAAFTGLGTLFADSSRITEVIMTVFAFALTDMFDTIGTLIGTSQKTGIFDTTSENATDLDPKLKKALYADVFGSTAGAIAGTSNVTTYVESAAGIGVGGRTGLTSLVVAGLFLLSSFFSPLLSIIPTQATAAVLIMVGIMMISSLKAVDWDDMSEAIPAFFASIFMGFGYSITNGIAFGFLFYTLGKVVQGRAKEIHPVTWVLNVLFIIHFLLA</sequence>
<feature type="transmembrane region" description="Helical" evidence="9">
    <location>
        <begin position="452"/>
        <end position="469"/>
    </location>
</feature>
<accession>A0A239T0D4</accession>
<dbReference type="eggNOG" id="COG2252">
    <property type="taxonomic scope" value="Bacteria"/>
</dbReference>
<dbReference type="AlphaFoldDB" id="A0A239T0D4"/>
<dbReference type="EMBL" id="LT906439">
    <property type="protein sequence ID" value="SNU91046.1"/>
    <property type="molecule type" value="Genomic_DNA"/>
</dbReference>
<dbReference type="InterPro" id="IPR006043">
    <property type="entry name" value="NCS2"/>
</dbReference>
<comment type="similarity">
    <text evidence="2 8">Belongs to the nucleobase:cation symporter-2 (NCS2) (TC 2.A.40) family. Azg-like subfamily.</text>
</comment>
<keyword evidence="4 8" id="KW-1003">Cell membrane</keyword>
<dbReference type="OrthoDB" id="9808458at2"/>
<evidence type="ECO:0000256" key="5">
    <source>
        <dbReference type="ARBA" id="ARBA00022692"/>
    </source>
</evidence>
<feature type="transmembrane region" description="Helical" evidence="9">
    <location>
        <begin position="100"/>
        <end position="118"/>
    </location>
</feature>
<dbReference type="RefSeq" id="WP_018374102.1">
    <property type="nucleotide sequence ID" value="NZ_JBCLRV010000025.1"/>
</dbReference>
<dbReference type="GO" id="GO:0005345">
    <property type="term" value="F:purine nucleobase transmembrane transporter activity"/>
    <property type="evidence" value="ECO:0007669"/>
    <property type="project" value="TreeGrafter"/>
</dbReference>
<evidence type="ECO:0000256" key="2">
    <source>
        <dbReference type="ARBA" id="ARBA00005697"/>
    </source>
</evidence>
<feature type="transmembrane region" description="Helical" evidence="9">
    <location>
        <begin position="216"/>
        <end position="236"/>
    </location>
</feature>
<feature type="transmembrane region" description="Helical" evidence="9">
    <location>
        <begin position="45"/>
        <end position="68"/>
    </location>
</feature>
<feature type="transmembrane region" description="Helical" evidence="9">
    <location>
        <begin position="248"/>
        <end position="268"/>
    </location>
</feature>
<keyword evidence="6 8" id="KW-1133">Transmembrane helix</keyword>
<protein>
    <submittedName>
        <fullName evidence="10">Permease</fullName>
    </submittedName>
</protein>
<evidence type="ECO:0000256" key="8">
    <source>
        <dbReference type="PIRNR" id="PIRNR005353"/>
    </source>
</evidence>
<evidence type="ECO:0000256" key="4">
    <source>
        <dbReference type="ARBA" id="ARBA00022475"/>
    </source>
</evidence>
<keyword evidence="3 8" id="KW-0813">Transport</keyword>
<dbReference type="GO" id="GO:0005886">
    <property type="term" value="C:plasma membrane"/>
    <property type="evidence" value="ECO:0007669"/>
    <property type="project" value="UniProtKB-SubCell"/>
</dbReference>
<evidence type="ECO:0000256" key="1">
    <source>
        <dbReference type="ARBA" id="ARBA00004651"/>
    </source>
</evidence>
<reference evidence="10 11" key="1">
    <citation type="submission" date="2017-06" db="EMBL/GenBank/DDBJ databases">
        <authorList>
            <consortium name="Pathogen Informatics"/>
        </authorList>
    </citation>
    <scope>NUCLEOTIDE SEQUENCE [LARGE SCALE GENOMIC DNA]</scope>
    <source>
        <strain evidence="10 11">NCTC13788</strain>
    </source>
</reference>
<dbReference type="Proteomes" id="UP000215185">
    <property type="component" value="Chromosome 1"/>
</dbReference>
<dbReference type="PIRSF" id="PIRSF005353">
    <property type="entry name" value="PbuG"/>
    <property type="match status" value="1"/>
</dbReference>
<keyword evidence="5 8" id="KW-0812">Transmembrane</keyword>
<dbReference type="InterPro" id="IPR045018">
    <property type="entry name" value="Azg-like"/>
</dbReference>
<gene>
    <name evidence="10" type="primary">pbuG</name>
    <name evidence="10" type="ORF">SAMEA4412692_02124</name>
</gene>
<feature type="transmembrane region" description="Helical" evidence="9">
    <location>
        <begin position="192"/>
        <end position="209"/>
    </location>
</feature>
<dbReference type="KEGG" id="smen:SAMEA4412692_2124"/>
<evidence type="ECO:0000313" key="10">
    <source>
        <dbReference type="EMBL" id="SNU91046.1"/>
    </source>
</evidence>
<feature type="transmembrane region" description="Helical" evidence="9">
    <location>
        <begin position="416"/>
        <end position="440"/>
    </location>
</feature>
<dbReference type="PANTHER" id="PTHR43337">
    <property type="entry name" value="XANTHINE/URACIL PERMEASE C887.17-RELATED"/>
    <property type="match status" value="1"/>
</dbReference>
<feature type="transmembrane region" description="Helical" evidence="9">
    <location>
        <begin position="130"/>
        <end position="147"/>
    </location>
</feature>
<keyword evidence="11" id="KW-1185">Reference proteome</keyword>
<name>A0A239T0D4_9STRE</name>
<dbReference type="Pfam" id="PF00860">
    <property type="entry name" value="Xan_ur_permease"/>
    <property type="match status" value="1"/>
</dbReference>
<keyword evidence="7 8" id="KW-0472">Membrane</keyword>
<evidence type="ECO:0000256" key="3">
    <source>
        <dbReference type="ARBA" id="ARBA00022448"/>
    </source>
</evidence>
<proteinExistence type="inferred from homology"/>
<feature type="transmembrane region" description="Helical" evidence="9">
    <location>
        <begin position="75"/>
        <end position="94"/>
    </location>
</feature>
<evidence type="ECO:0000256" key="9">
    <source>
        <dbReference type="SAM" id="Phobius"/>
    </source>
</evidence>
<dbReference type="STRING" id="1123308.GCA_000380085_01568"/>
<evidence type="ECO:0000256" key="7">
    <source>
        <dbReference type="ARBA" id="ARBA00023136"/>
    </source>
</evidence>
<dbReference type="InterPro" id="IPR026033">
    <property type="entry name" value="Azg-like_bact_archaea"/>
</dbReference>
<evidence type="ECO:0000313" key="11">
    <source>
        <dbReference type="Proteomes" id="UP000215185"/>
    </source>
</evidence>
<evidence type="ECO:0000256" key="6">
    <source>
        <dbReference type="ARBA" id="ARBA00022989"/>
    </source>
</evidence>
<dbReference type="PANTHER" id="PTHR43337:SF1">
    <property type="entry name" value="XANTHINE_URACIL PERMEASE C887.17-RELATED"/>
    <property type="match status" value="1"/>
</dbReference>